<feature type="region of interest" description="Disordered" evidence="1">
    <location>
        <begin position="91"/>
        <end position="131"/>
    </location>
</feature>
<gene>
    <name evidence="2" type="ORF">FNQ90_17675</name>
</gene>
<sequence length="131" mass="13886">MFVASLDAAASIATARLICHRDTWQFLLDHTVRHPHFRVPDRVTDLAGGRTEAFLSGRSLLAVLVTTRDLHREGAADPVGRALAGTVHKRARQAVADTGPGAPGAYTGRGDEGNPEVTTIVLDDRPVPAGS</sequence>
<dbReference type="Proteomes" id="UP000538929">
    <property type="component" value="Unassembled WGS sequence"/>
</dbReference>
<evidence type="ECO:0000313" key="2">
    <source>
        <dbReference type="EMBL" id="MBB0245887.1"/>
    </source>
</evidence>
<evidence type="ECO:0000313" key="3">
    <source>
        <dbReference type="Proteomes" id="UP000538929"/>
    </source>
</evidence>
<dbReference type="EMBL" id="VKHT01000646">
    <property type="protein sequence ID" value="MBB0245887.1"/>
    <property type="molecule type" value="Genomic_DNA"/>
</dbReference>
<comment type="caution">
    <text evidence="2">The sequence shown here is derived from an EMBL/GenBank/DDBJ whole genome shotgun (WGS) entry which is preliminary data.</text>
</comment>
<keyword evidence="3" id="KW-1185">Reference proteome</keyword>
<protein>
    <submittedName>
        <fullName evidence="2">Uncharacterized protein</fullName>
    </submittedName>
</protein>
<reference evidence="3" key="1">
    <citation type="submission" date="2019-10" db="EMBL/GenBank/DDBJ databases">
        <title>Streptomyces sp. nov., a novel actinobacterium isolated from alkaline environment.</title>
        <authorList>
            <person name="Golinska P."/>
        </authorList>
    </citation>
    <scope>NUCLEOTIDE SEQUENCE [LARGE SCALE GENOMIC DNA]</scope>
    <source>
        <strain evidence="3">DSM 42118</strain>
    </source>
</reference>
<feature type="compositionally biased region" description="Basic and acidic residues" evidence="1">
    <location>
        <begin position="122"/>
        <end position="131"/>
    </location>
</feature>
<evidence type="ECO:0000256" key="1">
    <source>
        <dbReference type="SAM" id="MobiDB-lite"/>
    </source>
</evidence>
<name>A0A7W3TFI6_9ACTN</name>
<organism evidence="2 3">
    <name type="scientific">Streptomyces alkaliphilus</name>
    <dbReference type="NCBI Taxonomy" id="1472722"/>
    <lineage>
        <taxon>Bacteria</taxon>
        <taxon>Bacillati</taxon>
        <taxon>Actinomycetota</taxon>
        <taxon>Actinomycetes</taxon>
        <taxon>Kitasatosporales</taxon>
        <taxon>Streptomycetaceae</taxon>
        <taxon>Streptomyces</taxon>
    </lineage>
</organism>
<proteinExistence type="predicted"/>
<accession>A0A7W3TFI6</accession>
<dbReference type="AlphaFoldDB" id="A0A7W3TFI6"/>